<dbReference type="PROSITE" id="PS50294">
    <property type="entry name" value="WD_REPEATS_REGION"/>
    <property type="match status" value="1"/>
</dbReference>
<accession>A0A284R4U5</accession>
<comment type="function">
    <text evidence="5">Component of the RIX1 complex required for processing of ITS2 sequences from 35S pre-rRNA.</text>
</comment>
<organism evidence="7 8">
    <name type="scientific">Armillaria ostoyae</name>
    <name type="common">Armillaria root rot fungus</name>
    <dbReference type="NCBI Taxonomy" id="47428"/>
    <lineage>
        <taxon>Eukaryota</taxon>
        <taxon>Fungi</taxon>
        <taxon>Dikarya</taxon>
        <taxon>Basidiomycota</taxon>
        <taxon>Agaricomycotina</taxon>
        <taxon>Agaricomycetes</taxon>
        <taxon>Agaricomycetidae</taxon>
        <taxon>Agaricales</taxon>
        <taxon>Marasmiineae</taxon>
        <taxon>Physalacriaceae</taxon>
        <taxon>Armillaria</taxon>
    </lineage>
</organism>
<dbReference type="InterPro" id="IPR001680">
    <property type="entry name" value="WD40_rpt"/>
</dbReference>
<dbReference type="OMA" id="GVNARIY"/>
<dbReference type="PROSITE" id="PS50082">
    <property type="entry name" value="WD_REPEATS_2"/>
    <property type="match status" value="2"/>
</dbReference>
<evidence type="ECO:0000256" key="6">
    <source>
        <dbReference type="SAM" id="MobiDB-lite"/>
    </source>
</evidence>
<reference evidence="8" key="1">
    <citation type="journal article" date="2017" name="Nat. Ecol. Evol.">
        <title>Genome expansion and lineage-specific genetic innovations in the forest pathogenic fungi Armillaria.</title>
        <authorList>
            <person name="Sipos G."/>
            <person name="Prasanna A.N."/>
            <person name="Walter M.C."/>
            <person name="O'Connor E."/>
            <person name="Balint B."/>
            <person name="Krizsan K."/>
            <person name="Kiss B."/>
            <person name="Hess J."/>
            <person name="Varga T."/>
            <person name="Slot J."/>
            <person name="Riley R."/>
            <person name="Boka B."/>
            <person name="Rigling D."/>
            <person name="Barry K."/>
            <person name="Lee J."/>
            <person name="Mihaltcheva S."/>
            <person name="LaButti K."/>
            <person name="Lipzen A."/>
            <person name="Waldron R."/>
            <person name="Moloney N.M."/>
            <person name="Sperisen C."/>
            <person name="Kredics L."/>
            <person name="Vagvoelgyi C."/>
            <person name="Patrignani A."/>
            <person name="Fitzpatrick D."/>
            <person name="Nagy I."/>
            <person name="Doyle S."/>
            <person name="Anderson J.B."/>
            <person name="Grigoriev I.V."/>
            <person name="Gueldener U."/>
            <person name="Muensterkoetter M."/>
            <person name="Nagy L.G."/>
        </authorList>
    </citation>
    <scope>NUCLEOTIDE SEQUENCE [LARGE SCALE GENOMIC DNA]</scope>
    <source>
        <strain evidence="8">C18/9</strain>
    </source>
</reference>
<feature type="repeat" description="WD" evidence="4">
    <location>
        <begin position="123"/>
        <end position="157"/>
    </location>
</feature>
<dbReference type="PANTHER" id="PTHR18763">
    <property type="entry name" value="WD-REPEAT PROTEIN 18"/>
    <property type="match status" value="1"/>
</dbReference>
<evidence type="ECO:0000256" key="1">
    <source>
        <dbReference type="ARBA" id="ARBA00010143"/>
    </source>
</evidence>
<dbReference type="PANTHER" id="PTHR18763:SF0">
    <property type="entry name" value="WD REPEAT-CONTAINING PROTEIN 18"/>
    <property type="match status" value="1"/>
</dbReference>
<proteinExistence type="inferred from homology"/>
<dbReference type="InterPro" id="IPR036322">
    <property type="entry name" value="WD40_repeat_dom_sf"/>
</dbReference>
<evidence type="ECO:0000256" key="4">
    <source>
        <dbReference type="PROSITE-ProRule" id="PRU00221"/>
    </source>
</evidence>
<dbReference type="Proteomes" id="UP000219338">
    <property type="component" value="Unassembled WGS sequence"/>
</dbReference>
<dbReference type="Gene3D" id="2.130.10.10">
    <property type="entry name" value="YVTN repeat-like/Quinoprotein amine dehydrogenase"/>
    <property type="match status" value="3"/>
</dbReference>
<dbReference type="InterPro" id="IPR045227">
    <property type="entry name" value="WDR18/Ipi3/RID3"/>
</dbReference>
<evidence type="ECO:0000256" key="2">
    <source>
        <dbReference type="ARBA" id="ARBA00022574"/>
    </source>
</evidence>
<keyword evidence="5" id="KW-0698">rRNA processing</keyword>
<keyword evidence="8" id="KW-1185">Reference proteome</keyword>
<dbReference type="AlphaFoldDB" id="A0A284R4U5"/>
<gene>
    <name evidence="7" type="ORF">ARMOST_07098</name>
</gene>
<keyword evidence="5" id="KW-0539">Nucleus</keyword>
<feature type="compositionally biased region" description="Polar residues" evidence="6">
    <location>
        <begin position="481"/>
        <end position="493"/>
    </location>
</feature>
<dbReference type="GO" id="GO:0120330">
    <property type="term" value="C:rixosome complex"/>
    <property type="evidence" value="ECO:0007669"/>
    <property type="project" value="UniProtKB-UniRule"/>
</dbReference>
<evidence type="ECO:0000313" key="8">
    <source>
        <dbReference type="Proteomes" id="UP000219338"/>
    </source>
</evidence>
<dbReference type="OrthoDB" id="756370at2759"/>
<dbReference type="GO" id="GO:0006364">
    <property type="term" value="P:rRNA processing"/>
    <property type="evidence" value="ECO:0007669"/>
    <property type="project" value="UniProtKB-UniRule"/>
</dbReference>
<evidence type="ECO:0000256" key="5">
    <source>
        <dbReference type="RuleBase" id="RU369067"/>
    </source>
</evidence>
<keyword evidence="3" id="KW-0677">Repeat</keyword>
<protein>
    <recommendedName>
        <fullName evidence="5">Pre-rRNA-processing protein IPI3</fullName>
    </recommendedName>
</protein>
<name>A0A284R4U5_ARMOS</name>
<feature type="region of interest" description="Disordered" evidence="6">
    <location>
        <begin position="480"/>
        <end position="506"/>
    </location>
</feature>
<dbReference type="STRING" id="47428.A0A284R4U5"/>
<comment type="subunit">
    <text evidence="5">Component of the RIX1 complex, composed of IPI1, RIX1/IPI2 and IPI3 in a 1:2:2 stoichiometry. The complex interacts (via RIX1) with MDN1 (via its hexameric AAA ATPase ring) and the pre-60S ribosome particles.</text>
</comment>
<dbReference type="InterPro" id="IPR015943">
    <property type="entry name" value="WD40/YVTN_repeat-like_dom_sf"/>
</dbReference>
<keyword evidence="2 4" id="KW-0853">WD repeat</keyword>
<comment type="similarity">
    <text evidence="1 5">Belongs to the WD repeat IPI3/WDR18 family.</text>
</comment>
<dbReference type="GO" id="GO:0005656">
    <property type="term" value="C:nuclear pre-replicative complex"/>
    <property type="evidence" value="ECO:0007669"/>
    <property type="project" value="TreeGrafter"/>
</dbReference>
<dbReference type="Pfam" id="PF00400">
    <property type="entry name" value="WD40"/>
    <property type="match status" value="3"/>
</dbReference>
<dbReference type="EMBL" id="FUEG01000004">
    <property type="protein sequence ID" value="SJL03741.1"/>
    <property type="molecule type" value="Genomic_DNA"/>
</dbReference>
<dbReference type="SUPFAM" id="SSF50978">
    <property type="entry name" value="WD40 repeat-like"/>
    <property type="match status" value="1"/>
</dbReference>
<sequence length="506" mass="55240">MHLHETIFCATASASNGPGTVAIHDIQTGTPLASFKQTNAGAHCTAFVESGDSQGGFVLAAQPDKSLLNVYNFQKDQISLKMVLPEKLSCITVDHRGEYAAGGTSNGRIYLWEVSSGVLFNSWDAHYREITVLRFTQDSAALISGSQDSGVSVWSVSRLLDDDLQNELVLPYCTLADHTLSVTDIVCGLGTFPTCRVLTASIDHSVKLWDLSSKSLLTVFQFPKAIACLAWDPTERMFFAASSDGSIYQMNLFRQSKDAMKGRTMEAIGGAGVHEIIRIDDEGPIPSNKRLIAVGQDVTCLSISFTGSLLLVGTSLGLIHIYDIASHQLLRTISTHKGFSITYIATMLKPPDLIGHISLSMNFADARDTIPVKPVLPFQRMRDAKTRDVHEVSLLLPPKNAVYDDETAFYPLSSLLRDQEFLIKPLTSRNGEGDQDSASLSSRVITLEAEIVHLREQLGKAKGLNDTMWDTVVQRVIGQTKAKSTSGDVTSSAESDRPRKRGRTNT</sequence>
<comment type="subcellular location">
    <subcellularLocation>
        <location evidence="5">Nucleus</location>
    </subcellularLocation>
</comment>
<dbReference type="SMART" id="SM00320">
    <property type="entry name" value="WD40"/>
    <property type="match status" value="6"/>
</dbReference>
<feature type="repeat" description="WD" evidence="4">
    <location>
        <begin position="197"/>
        <end position="219"/>
    </location>
</feature>
<evidence type="ECO:0000313" key="7">
    <source>
        <dbReference type="EMBL" id="SJL03741.1"/>
    </source>
</evidence>
<dbReference type="GO" id="GO:0006261">
    <property type="term" value="P:DNA-templated DNA replication"/>
    <property type="evidence" value="ECO:0007669"/>
    <property type="project" value="TreeGrafter"/>
</dbReference>
<evidence type="ECO:0000256" key="3">
    <source>
        <dbReference type="ARBA" id="ARBA00022737"/>
    </source>
</evidence>